<dbReference type="OrthoDB" id="2149806at2"/>
<dbReference type="PANTHER" id="PTHR43162:SF1">
    <property type="entry name" value="PRESTALK A DIFFERENTIATION PROTEIN A"/>
    <property type="match status" value="1"/>
</dbReference>
<dbReference type="Gene3D" id="3.90.25.10">
    <property type="entry name" value="UDP-galactose 4-epimerase, domain 1"/>
    <property type="match status" value="1"/>
</dbReference>
<keyword evidence="3" id="KW-1185">Reference proteome</keyword>
<dbReference type="InterPro" id="IPR008030">
    <property type="entry name" value="NmrA-like"/>
</dbReference>
<dbReference type="RefSeq" id="WP_072555099.1">
    <property type="nucleotide sequence ID" value="NZ_CP018155.1"/>
</dbReference>
<dbReference type="EMBL" id="CP018155">
    <property type="protein sequence ID" value="APG64774.1"/>
    <property type="molecule type" value="Genomic_DNA"/>
</dbReference>
<name>A0A1L3JI27_9FLAO</name>
<evidence type="ECO:0000259" key="1">
    <source>
        <dbReference type="Pfam" id="PF05368"/>
    </source>
</evidence>
<accession>A0A1L3JI27</accession>
<reference evidence="2 3" key="1">
    <citation type="submission" date="2016-11" db="EMBL/GenBank/DDBJ databases">
        <title>Tenacibaculum sp. LPB0136, isolated from marine environment.</title>
        <authorList>
            <person name="Kim E."/>
            <person name="Yi H."/>
        </authorList>
    </citation>
    <scope>NUCLEOTIDE SEQUENCE [LARGE SCALE GENOMIC DNA]</scope>
    <source>
        <strain evidence="2 3">LPB0136</strain>
    </source>
</reference>
<feature type="domain" description="NmrA-like" evidence="1">
    <location>
        <begin position="2"/>
        <end position="270"/>
    </location>
</feature>
<dbReference type="InterPro" id="IPR036291">
    <property type="entry name" value="NAD(P)-bd_dom_sf"/>
</dbReference>
<dbReference type="Gene3D" id="3.40.50.720">
    <property type="entry name" value="NAD(P)-binding Rossmann-like Domain"/>
    <property type="match status" value="1"/>
</dbReference>
<dbReference type="CDD" id="cd05269">
    <property type="entry name" value="TMR_SDR_a"/>
    <property type="match status" value="1"/>
</dbReference>
<proteinExistence type="predicted"/>
<gene>
    <name evidence="2" type="ORF">LPB136_05090</name>
</gene>
<organism evidence="2 3">
    <name type="scientific">Tenacibaculum todarodis</name>
    <dbReference type="NCBI Taxonomy" id="1850252"/>
    <lineage>
        <taxon>Bacteria</taxon>
        <taxon>Pseudomonadati</taxon>
        <taxon>Bacteroidota</taxon>
        <taxon>Flavobacteriia</taxon>
        <taxon>Flavobacteriales</taxon>
        <taxon>Flavobacteriaceae</taxon>
        <taxon>Tenacibaculum</taxon>
    </lineage>
</organism>
<evidence type="ECO:0000313" key="2">
    <source>
        <dbReference type="EMBL" id="APG64774.1"/>
    </source>
</evidence>
<dbReference type="InterPro" id="IPR051604">
    <property type="entry name" value="Ergot_Alk_Oxidoreductase"/>
</dbReference>
<sequence>MNILVLGATGNTGSTIVNQLKENQVDFGIMANDHSDTSKLGLEENQIRIGNFDDVASLVTAFEGVEKIYVLTPIHPKAQEWVENIVTAAKEAGVKHLVKQSGYKARKDAQSGPIRVHAITDELIKNSGLDYTLIQPNMFFQYFYLNLETINAEGNFYSCFGDTALSLVDINDVAAVAVKALTEDGHSGKTYCLTGPEALTSAQHAALLTTASGKQINYVDIPKEALIGAYKQAGVGDWLAVEFGEMFEWFTVGDYTSVTDTVENVLGRKPRNFTDFSQELAHSIEK</sequence>
<dbReference type="STRING" id="1850252.LPB136_05090"/>
<evidence type="ECO:0000313" key="3">
    <source>
        <dbReference type="Proteomes" id="UP000181898"/>
    </source>
</evidence>
<dbReference type="AlphaFoldDB" id="A0A1L3JI27"/>
<dbReference type="Pfam" id="PF05368">
    <property type="entry name" value="NmrA"/>
    <property type="match status" value="1"/>
</dbReference>
<dbReference type="SUPFAM" id="SSF51735">
    <property type="entry name" value="NAD(P)-binding Rossmann-fold domains"/>
    <property type="match status" value="1"/>
</dbReference>
<dbReference type="KEGG" id="ten:LPB136_05090"/>
<dbReference type="Proteomes" id="UP000181898">
    <property type="component" value="Chromosome"/>
</dbReference>
<protein>
    <submittedName>
        <fullName evidence="2">NAD(P)-dependent oxidoreductase</fullName>
    </submittedName>
</protein>
<dbReference type="PANTHER" id="PTHR43162">
    <property type="match status" value="1"/>
</dbReference>